<keyword evidence="1" id="KW-0812">Transmembrane</keyword>
<feature type="transmembrane region" description="Helical" evidence="1">
    <location>
        <begin position="36"/>
        <end position="67"/>
    </location>
</feature>
<dbReference type="RefSeq" id="WP_173285209.1">
    <property type="nucleotide sequence ID" value="NZ_CP054020.1"/>
</dbReference>
<dbReference type="KEGG" id="txa:HQN79_06890"/>
<keyword evidence="1" id="KW-1133">Transmembrane helix</keyword>
<evidence type="ECO:0000313" key="2">
    <source>
        <dbReference type="EMBL" id="QKI89311.1"/>
    </source>
</evidence>
<reference evidence="2 3" key="1">
    <citation type="submission" date="2020-05" db="EMBL/GenBank/DDBJ databases">
        <title>Thiomicrorhabdus sediminis sp.nov. and Thiomicrorhabdus xiamenensis sp.nov., novel sulfur-oxidizing bacteria isolated from coastal sediment.</title>
        <authorList>
            <person name="Liu X."/>
        </authorList>
    </citation>
    <scope>NUCLEOTIDE SEQUENCE [LARGE SCALE GENOMIC DNA]</scope>
    <source>
        <strain evidence="2 3">G2</strain>
    </source>
</reference>
<evidence type="ECO:0000256" key="1">
    <source>
        <dbReference type="SAM" id="Phobius"/>
    </source>
</evidence>
<organism evidence="2 3">
    <name type="scientific">Thiomicrorhabdus xiamenensis</name>
    <dbReference type="NCBI Taxonomy" id="2739063"/>
    <lineage>
        <taxon>Bacteria</taxon>
        <taxon>Pseudomonadati</taxon>
        <taxon>Pseudomonadota</taxon>
        <taxon>Gammaproteobacteria</taxon>
        <taxon>Thiotrichales</taxon>
        <taxon>Piscirickettsiaceae</taxon>
        <taxon>Thiomicrorhabdus</taxon>
    </lineage>
</organism>
<gene>
    <name evidence="2" type="ORF">HQN79_06890</name>
</gene>
<name>A0A7D4NQL8_9GAMM</name>
<accession>A0A7D4NQL8</accession>
<protein>
    <submittedName>
        <fullName evidence="2">Uncharacterized protein</fullName>
    </submittedName>
</protein>
<keyword evidence="3" id="KW-1185">Reference proteome</keyword>
<evidence type="ECO:0000313" key="3">
    <source>
        <dbReference type="Proteomes" id="UP000504724"/>
    </source>
</evidence>
<keyword evidence="1" id="KW-0472">Membrane</keyword>
<sequence>MQSTNTEQSATTGESQVVITDIKMPFWSMVWFLVKLSFAAIPALLIVWLVFALIGAVFGGVVGALGLNLH</sequence>
<dbReference type="EMBL" id="CP054020">
    <property type="protein sequence ID" value="QKI89311.1"/>
    <property type="molecule type" value="Genomic_DNA"/>
</dbReference>
<proteinExistence type="predicted"/>
<dbReference type="Proteomes" id="UP000504724">
    <property type="component" value="Chromosome"/>
</dbReference>
<dbReference type="AlphaFoldDB" id="A0A7D4NQL8"/>